<reference evidence="2" key="1">
    <citation type="submission" date="2018-04" db="EMBL/GenBank/DDBJ databases">
        <title>WGS assembly of Panicum hallii.</title>
        <authorList>
            <person name="Lovell J."/>
            <person name="Jenkins J."/>
            <person name="Lowry D."/>
            <person name="Mamidi S."/>
            <person name="Sreedasyam A."/>
            <person name="Weng X."/>
            <person name="Barry K."/>
            <person name="Bonette J."/>
            <person name="Campitelli B."/>
            <person name="Daum C."/>
            <person name="Gordon S."/>
            <person name="Gould B."/>
            <person name="Lipzen A."/>
            <person name="Macqueen A."/>
            <person name="Palacio-Mejia J."/>
            <person name="Plott C."/>
            <person name="Shakirov E."/>
            <person name="Shu S."/>
            <person name="Yoshinaga Y."/>
            <person name="Zane M."/>
            <person name="Rokhsar D."/>
            <person name="Grimwood J."/>
            <person name="Schmutz J."/>
            <person name="Juenger T."/>
        </authorList>
    </citation>
    <scope>NUCLEOTIDE SEQUENCE [LARGE SCALE GENOMIC DNA]</scope>
    <source>
        <strain evidence="2">FIL2</strain>
    </source>
</reference>
<dbReference type="EMBL" id="CM008053">
    <property type="protein sequence ID" value="PVH34045.1"/>
    <property type="molecule type" value="Genomic_DNA"/>
</dbReference>
<gene>
    <name evidence="2" type="ORF">PAHAL_8G124100</name>
</gene>
<dbReference type="AlphaFoldDB" id="A0A2T8I8Q1"/>
<evidence type="ECO:0000313" key="2">
    <source>
        <dbReference type="EMBL" id="PVH34045.1"/>
    </source>
</evidence>
<dbReference type="Gramene" id="PVH34045">
    <property type="protein sequence ID" value="PVH34045"/>
    <property type="gene ID" value="PAHAL_8G124100"/>
</dbReference>
<accession>A0A2T8I8Q1</accession>
<feature type="compositionally biased region" description="Polar residues" evidence="1">
    <location>
        <begin position="230"/>
        <end position="244"/>
    </location>
</feature>
<proteinExistence type="predicted"/>
<organism evidence="2">
    <name type="scientific">Panicum hallii</name>
    <dbReference type="NCBI Taxonomy" id="206008"/>
    <lineage>
        <taxon>Eukaryota</taxon>
        <taxon>Viridiplantae</taxon>
        <taxon>Streptophyta</taxon>
        <taxon>Embryophyta</taxon>
        <taxon>Tracheophyta</taxon>
        <taxon>Spermatophyta</taxon>
        <taxon>Magnoliopsida</taxon>
        <taxon>Liliopsida</taxon>
        <taxon>Poales</taxon>
        <taxon>Poaceae</taxon>
        <taxon>PACMAD clade</taxon>
        <taxon>Panicoideae</taxon>
        <taxon>Panicodae</taxon>
        <taxon>Paniceae</taxon>
        <taxon>Panicinae</taxon>
        <taxon>Panicum</taxon>
        <taxon>Panicum sect. Panicum</taxon>
    </lineage>
</organism>
<sequence length="279" mass="31318">MDLGRLPTPGFPGLFINTLEGLGVTERPRYYSREYEHHDTLRCRVILVIARSNRYPDIQPWRVTATGFRHQDTYPLAIRKALRYLCQIFEEHLAPTPAKFFPPAIRTPVWEARMRNLERRHHEEGPLYQVATYLAALDQLFDEQANLLREQTHRAEQAELAVRLQQIRAAHAEARAAAAVSSEAVAQESLRQARDRRMQDWTRSGTPVPAIGEDHVLLGTPVIGWGPLFGNSQAPPENPESSAATEGDAAAQPLTDGNPENGERGLLTLPTPEEGTPRE</sequence>
<dbReference type="Proteomes" id="UP000243499">
    <property type="component" value="Chromosome 8"/>
</dbReference>
<feature type="region of interest" description="Disordered" evidence="1">
    <location>
        <begin position="227"/>
        <end position="279"/>
    </location>
</feature>
<name>A0A2T8I8Q1_9POAL</name>
<protein>
    <submittedName>
        <fullName evidence="2">Uncharacterized protein</fullName>
    </submittedName>
</protein>
<evidence type="ECO:0000256" key="1">
    <source>
        <dbReference type="SAM" id="MobiDB-lite"/>
    </source>
</evidence>